<dbReference type="EMBL" id="PDNU01000003">
    <property type="protein sequence ID" value="PHK96404.1"/>
    <property type="molecule type" value="Genomic_DNA"/>
</dbReference>
<dbReference type="CDD" id="cd08170">
    <property type="entry name" value="GlyDH"/>
    <property type="match status" value="1"/>
</dbReference>
<evidence type="ECO:0000256" key="2">
    <source>
        <dbReference type="ARBA" id="ARBA00022723"/>
    </source>
</evidence>
<feature type="binding site" evidence="11">
    <location>
        <position position="122"/>
    </location>
    <ligand>
        <name>NAD(+)</name>
        <dbReference type="ChEBI" id="CHEBI:57540"/>
    </ligand>
</feature>
<feature type="binding site" evidence="11">
    <location>
        <position position="37"/>
    </location>
    <ligand>
        <name>NAD(+)</name>
        <dbReference type="ChEBI" id="CHEBI:57540"/>
    </ligand>
</feature>
<protein>
    <recommendedName>
        <fullName evidence="7">Glycerol dehydrogenase</fullName>
        <ecNumber evidence="6">1.1.1.6</ecNumber>
    </recommendedName>
</protein>
<evidence type="ECO:0000256" key="5">
    <source>
        <dbReference type="ARBA" id="ARBA00037918"/>
    </source>
</evidence>
<feature type="domain" description="Alcohol dehydrogenase iron-type/glycerol dehydrogenase GldA" evidence="12">
    <location>
        <begin position="8"/>
        <end position="150"/>
    </location>
</feature>
<dbReference type="PANTHER" id="PTHR43616">
    <property type="entry name" value="GLYCEROL DEHYDROGENASE"/>
    <property type="match status" value="1"/>
</dbReference>
<dbReference type="PIRSF" id="PIRSF000112">
    <property type="entry name" value="Glycerol_dehydrogenase"/>
    <property type="match status" value="1"/>
</dbReference>
<keyword evidence="4 11" id="KW-0520">NAD</keyword>
<dbReference type="PANTHER" id="PTHR43616:SF5">
    <property type="entry name" value="GLYCEROL DEHYDROGENASE 1"/>
    <property type="match status" value="1"/>
</dbReference>
<evidence type="ECO:0000256" key="7">
    <source>
        <dbReference type="ARBA" id="ARBA00040132"/>
    </source>
</evidence>
<feature type="binding site" evidence="9">
    <location>
        <position position="251"/>
    </location>
    <ligand>
        <name>glycerol</name>
        <dbReference type="ChEBI" id="CHEBI:17754"/>
    </ligand>
</feature>
<feature type="binding site" evidence="9">
    <location>
        <position position="268"/>
    </location>
    <ligand>
        <name>glycerol</name>
        <dbReference type="ChEBI" id="CHEBI:17754"/>
    </ligand>
</feature>
<dbReference type="InterPro" id="IPR001670">
    <property type="entry name" value="ADH_Fe/GldA"/>
</dbReference>
<dbReference type="GO" id="GO:0008888">
    <property type="term" value="F:glycerol dehydrogenase (NAD+) activity"/>
    <property type="evidence" value="ECO:0007669"/>
    <property type="project" value="UniProtKB-EC"/>
</dbReference>
<reference evidence="13 14" key="1">
    <citation type="submission" date="2017-10" db="EMBL/GenBank/DDBJ databases">
        <authorList>
            <person name="Banno H."/>
            <person name="Chua N.-H."/>
        </authorList>
    </citation>
    <scope>NUCLEOTIDE SEQUENCE [LARGE SCALE GENOMIC DNA]</scope>
    <source>
        <strain evidence="13 14">YW11</strain>
    </source>
</reference>
<feature type="binding site" evidence="10">
    <location>
        <position position="118"/>
    </location>
    <ligand>
        <name>glycerol</name>
        <dbReference type="ChEBI" id="CHEBI:17754"/>
    </ligand>
</feature>
<dbReference type="PROSITE" id="PS00060">
    <property type="entry name" value="ADH_IRON_2"/>
    <property type="match status" value="1"/>
</dbReference>
<feature type="binding site" evidence="9">
    <location>
        <position position="168"/>
    </location>
    <ligand>
        <name>glycerol</name>
        <dbReference type="ChEBI" id="CHEBI:17754"/>
    </ligand>
</feature>
<gene>
    <name evidence="13" type="primary">gldA</name>
    <name evidence="13" type="ORF">CR162_03480</name>
</gene>
<evidence type="ECO:0000256" key="6">
    <source>
        <dbReference type="ARBA" id="ARBA00039147"/>
    </source>
</evidence>
<evidence type="ECO:0000256" key="10">
    <source>
        <dbReference type="PIRSR" id="PIRSR000112-2"/>
    </source>
</evidence>
<comment type="similarity">
    <text evidence="1">Belongs to the iron-containing alcohol dehydrogenase family.</text>
</comment>
<evidence type="ECO:0000256" key="4">
    <source>
        <dbReference type="ARBA" id="ARBA00023027"/>
    </source>
</evidence>
<organism evidence="13 14">
    <name type="scientific">Teichococcus rhizosphaerae</name>
    <dbReference type="NCBI Taxonomy" id="1335062"/>
    <lineage>
        <taxon>Bacteria</taxon>
        <taxon>Pseudomonadati</taxon>
        <taxon>Pseudomonadota</taxon>
        <taxon>Alphaproteobacteria</taxon>
        <taxon>Acetobacterales</taxon>
        <taxon>Roseomonadaceae</taxon>
        <taxon>Roseomonas</taxon>
    </lineage>
</organism>
<evidence type="ECO:0000256" key="9">
    <source>
        <dbReference type="PIRSR" id="PIRSR000112-1"/>
    </source>
</evidence>
<dbReference type="Pfam" id="PF00465">
    <property type="entry name" value="Fe-ADH"/>
    <property type="match status" value="1"/>
</dbReference>
<evidence type="ECO:0000259" key="12">
    <source>
        <dbReference type="Pfam" id="PF00465"/>
    </source>
</evidence>
<feature type="binding site" evidence="11">
    <location>
        <position position="128"/>
    </location>
    <ligand>
        <name>NAD(+)</name>
        <dbReference type="ChEBI" id="CHEBI:57540"/>
    </ligand>
</feature>
<dbReference type="NCBIfam" id="NF006941">
    <property type="entry name" value="PRK09423.1"/>
    <property type="match status" value="1"/>
</dbReference>
<dbReference type="OrthoDB" id="5198708at2"/>
<dbReference type="AlphaFoldDB" id="A0A2C7AGZ6"/>
<keyword evidence="2 9" id="KW-0479">Metal-binding</keyword>
<keyword evidence="9" id="KW-0862">Zinc</keyword>
<comment type="catalytic activity">
    <reaction evidence="8">
        <text>glycerol + NAD(+) = dihydroxyacetone + NADH + H(+)</text>
        <dbReference type="Rhea" id="RHEA:13769"/>
        <dbReference type="ChEBI" id="CHEBI:15378"/>
        <dbReference type="ChEBI" id="CHEBI:16016"/>
        <dbReference type="ChEBI" id="CHEBI:17754"/>
        <dbReference type="ChEBI" id="CHEBI:57540"/>
        <dbReference type="ChEBI" id="CHEBI:57945"/>
        <dbReference type="EC" id="1.1.1.6"/>
    </reaction>
</comment>
<evidence type="ECO:0000313" key="14">
    <source>
        <dbReference type="Proteomes" id="UP000223527"/>
    </source>
</evidence>
<comment type="cofactor">
    <cofactor evidence="9">
        <name>Zn(2+)</name>
        <dbReference type="ChEBI" id="CHEBI:29105"/>
    </cofactor>
    <text evidence="9">Binds 1 zinc ion per subunit.</text>
</comment>
<evidence type="ECO:0000256" key="8">
    <source>
        <dbReference type="ARBA" id="ARBA00049006"/>
    </source>
</evidence>
<evidence type="ECO:0000313" key="13">
    <source>
        <dbReference type="EMBL" id="PHK96404.1"/>
    </source>
</evidence>
<evidence type="ECO:0000256" key="1">
    <source>
        <dbReference type="ARBA" id="ARBA00007358"/>
    </source>
</evidence>
<dbReference type="RefSeq" id="WP_099094134.1">
    <property type="nucleotide sequence ID" value="NZ_PDNU01000003.1"/>
</dbReference>
<dbReference type="EC" id="1.1.1.6" evidence="6"/>
<dbReference type="InterPro" id="IPR016205">
    <property type="entry name" value="Glycerol_DH"/>
</dbReference>
<feature type="binding site" evidence="11">
    <location>
        <position position="124"/>
    </location>
    <ligand>
        <name>NAD(+)</name>
        <dbReference type="ChEBI" id="CHEBI:57540"/>
    </ligand>
</feature>
<comment type="pathway">
    <text evidence="5">Polyol metabolism; glycerol fermentation; glycerone phosphate from glycerol (oxidative route): step 1/2.</text>
</comment>
<dbReference type="Gene3D" id="1.20.1090.10">
    <property type="entry name" value="Dehydroquinate synthase-like - alpha domain"/>
    <property type="match status" value="1"/>
</dbReference>
<dbReference type="Proteomes" id="UP000223527">
    <property type="component" value="Unassembled WGS sequence"/>
</dbReference>
<dbReference type="Gene3D" id="3.40.50.1970">
    <property type="match status" value="1"/>
</dbReference>
<dbReference type="GO" id="GO:0046872">
    <property type="term" value="F:metal ion binding"/>
    <property type="evidence" value="ECO:0007669"/>
    <property type="project" value="UniProtKB-KW"/>
</dbReference>
<dbReference type="SUPFAM" id="SSF56796">
    <property type="entry name" value="Dehydroquinate synthase-like"/>
    <property type="match status" value="1"/>
</dbReference>
<sequence>MVSTSIFPGRYVQGAGALELLGEEAARLGRRPLAVVDKAVAPLLGNSLAGQDGAPFAREAFGGECSEPEIARLEAAARAAGNDLVIGVGGGKALDTAKAVAHGLNLPVIVVPSLASTDAPCSALSVIYTPEGAFHRYLFLPHNPQVVLVDSALIARAPARFLVAGMGDALSTWFEAEDCRVKGAGNMTGRPGSATAHALARLCYDTLLEYGEQALRACEQQVVTPALERIIEANTLLSGLGFESGGLSAAHAIHNGLTKLHGTHAYWHGEKVAIGTQALAILGGRPPALIDEVFGFCARIGLPTTLAGIGLGDADDAALMQAAEAACAPGETIHNAPYPVSPGAVLAALRAGDAIGRGMA</sequence>
<evidence type="ECO:0000256" key="3">
    <source>
        <dbReference type="ARBA" id="ARBA00023002"/>
    </source>
</evidence>
<proteinExistence type="inferred from homology"/>
<comment type="caution">
    <text evidence="13">The sequence shown here is derived from an EMBL/GenBank/DDBJ whole genome shotgun (WGS) entry which is preliminary data.</text>
</comment>
<dbReference type="InterPro" id="IPR018211">
    <property type="entry name" value="ADH_Fe_CS"/>
</dbReference>
<accession>A0A2C7AGZ6</accession>
<name>A0A2C7AGZ6_9PROT</name>
<keyword evidence="3 13" id="KW-0560">Oxidoreductase</keyword>
<feature type="binding site" evidence="11">
    <location>
        <begin position="91"/>
        <end position="95"/>
    </location>
    <ligand>
        <name>NAD(+)</name>
        <dbReference type="ChEBI" id="CHEBI:57540"/>
    </ligand>
</feature>
<dbReference type="PROSITE" id="PS00913">
    <property type="entry name" value="ADH_IRON_1"/>
    <property type="match status" value="1"/>
</dbReference>
<evidence type="ECO:0000256" key="11">
    <source>
        <dbReference type="PIRSR" id="PIRSR000112-3"/>
    </source>
</evidence>
<keyword evidence="14" id="KW-1185">Reference proteome</keyword>
<dbReference type="GO" id="GO:0005829">
    <property type="term" value="C:cytosol"/>
    <property type="evidence" value="ECO:0007669"/>
    <property type="project" value="TreeGrafter"/>
</dbReference>